<dbReference type="OrthoDB" id="5427059at2759"/>
<evidence type="ECO:0000313" key="1">
    <source>
        <dbReference type="EMBL" id="KAF2254898.1"/>
    </source>
</evidence>
<dbReference type="GeneID" id="54578863"/>
<organism evidence="1 2">
    <name type="scientific">Trematosphaeria pertusa</name>
    <dbReference type="NCBI Taxonomy" id="390896"/>
    <lineage>
        <taxon>Eukaryota</taxon>
        <taxon>Fungi</taxon>
        <taxon>Dikarya</taxon>
        <taxon>Ascomycota</taxon>
        <taxon>Pezizomycotina</taxon>
        <taxon>Dothideomycetes</taxon>
        <taxon>Pleosporomycetidae</taxon>
        <taxon>Pleosporales</taxon>
        <taxon>Massarineae</taxon>
        <taxon>Trematosphaeriaceae</taxon>
        <taxon>Trematosphaeria</taxon>
    </lineage>
</organism>
<accession>A0A6A6IX69</accession>
<dbReference type="AlphaFoldDB" id="A0A6A6IX69"/>
<evidence type="ECO:0000313" key="2">
    <source>
        <dbReference type="Proteomes" id="UP000800094"/>
    </source>
</evidence>
<keyword evidence="2" id="KW-1185">Reference proteome</keyword>
<name>A0A6A6IX69_9PLEO</name>
<gene>
    <name evidence="1" type="ORF">BU26DRAFT_475420</name>
</gene>
<protein>
    <submittedName>
        <fullName evidence="1">Uncharacterized protein</fullName>
    </submittedName>
</protein>
<dbReference type="Proteomes" id="UP000800094">
    <property type="component" value="Unassembled WGS sequence"/>
</dbReference>
<dbReference type="EMBL" id="ML987190">
    <property type="protein sequence ID" value="KAF2254898.1"/>
    <property type="molecule type" value="Genomic_DNA"/>
</dbReference>
<dbReference type="RefSeq" id="XP_033689902.1">
    <property type="nucleotide sequence ID" value="XM_033825533.1"/>
</dbReference>
<reference evidence="1" key="1">
    <citation type="journal article" date="2020" name="Stud. Mycol.">
        <title>101 Dothideomycetes genomes: a test case for predicting lifestyles and emergence of pathogens.</title>
        <authorList>
            <person name="Haridas S."/>
            <person name="Albert R."/>
            <person name="Binder M."/>
            <person name="Bloem J."/>
            <person name="Labutti K."/>
            <person name="Salamov A."/>
            <person name="Andreopoulos B."/>
            <person name="Baker S."/>
            <person name="Barry K."/>
            <person name="Bills G."/>
            <person name="Bluhm B."/>
            <person name="Cannon C."/>
            <person name="Castanera R."/>
            <person name="Culley D."/>
            <person name="Daum C."/>
            <person name="Ezra D."/>
            <person name="Gonzalez J."/>
            <person name="Henrissat B."/>
            <person name="Kuo A."/>
            <person name="Liang C."/>
            <person name="Lipzen A."/>
            <person name="Lutzoni F."/>
            <person name="Magnuson J."/>
            <person name="Mondo S."/>
            <person name="Nolan M."/>
            <person name="Ohm R."/>
            <person name="Pangilinan J."/>
            <person name="Park H.-J."/>
            <person name="Ramirez L."/>
            <person name="Alfaro M."/>
            <person name="Sun H."/>
            <person name="Tritt A."/>
            <person name="Yoshinaga Y."/>
            <person name="Zwiers L.-H."/>
            <person name="Turgeon B."/>
            <person name="Goodwin S."/>
            <person name="Spatafora J."/>
            <person name="Crous P."/>
            <person name="Grigoriev I."/>
        </authorList>
    </citation>
    <scope>NUCLEOTIDE SEQUENCE</scope>
    <source>
        <strain evidence="1">CBS 122368</strain>
    </source>
</reference>
<proteinExistence type="predicted"/>
<sequence length="420" mass="48031">MSGITKLSCELVASILRSFDDISFLPPTLLTCRQFYAAFKEYPNILIEIMRQQVTSDLLPYSVAVVEASRLPHPRTSVGIQTLLDTLYDDPAQLVARLQMMTLSDMLRMGRTHDVIHDLATDFAADAWDLLSHGDSGVSGKLVLSPKEYFRFCRAFYRVELFCTLFRGEGIARPTAVDKSEIRGYLSRHPPWENEQICCVHDFLEKRLSTASLDVVAHDVQLGEYRIDYLSVGGENQWKQLWLSQGVHFIHQLLHSSSYESKTALLKGAMGSSSAELYDALAESVEADSNDDTSLEDYTQDMIEALVPRHDSQDTDQGPYLAWRAFHGYLPRSAWVMLSTNSGLRERGYVLWDWDRMERYNMIELFQNIPNRASHAHTDEDYEEMEASFDQRSKIWQKGGSGYWRKGDTSKIVWPRVQPT</sequence>